<evidence type="ECO:0000256" key="1">
    <source>
        <dbReference type="SAM" id="Phobius"/>
    </source>
</evidence>
<feature type="transmembrane region" description="Helical" evidence="1">
    <location>
        <begin position="176"/>
        <end position="195"/>
    </location>
</feature>
<proteinExistence type="predicted"/>
<evidence type="ECO:0000313" key="2">
    <source>
        <dbReference type="EMBL" id="GEP44266.1"/>
    </source>
</evidence>
<dbReference type="EMBL" id="BKAG01000027">
    <property type="protein sequence ID" value="GEP44266.1"/>
    <property type="molecule type" value="Genomic_DNA"/>
</dbReference>
<feature type="transmembrane region" description="Helical" evidence="1">
    <location>
        <begin position="322"/>
        <end position="340"/>
    </location>
</feature>
<sequence>MSAPSAASLPSHPLLRLAVYGAAVVLALLHVFVTFRGLSSATGMEQAQVAREIARGNGYQTKVMRPYALARLGASDKPALPKAMPEITQPPLQPLIWAGMFKALEGYQTYEPTKSGSIYLLDRAIACLGAAGLLLTLLWTHGAARKLFDDTVAAVAMLCLLVCEPLWQLSVSGSPVALLLPLFALCFRLLVSTQMRLQEGQGILVQAILVGLVAALMLLTHWLALWLVAGVVLAAAFTLPGKRIAVIIIALLPVLAFAGWGMWLTKSSGDLLGGAKTIFQAHLLTVDASTLQREYALTMQPMVLDDLLRKLAANWRHQMSQGYGYLGLVAPAVFFFAALLHRFRRGETVRSCQALGIILVMLALGLGLLGLPEKLEDDNALYIVLAPAMAVFGSAMLALLWSRLQGSMATSFWARLGFGVIAIAITSVPMISELPALMRAGLILRGRINPHWPPYVPDRVTMVKQLIDPDEVVFADVPWFVAWYADVPAILLPVKRADFAAITQNVEGKGARVAGIVVTPYSSRVTFLHEVFNGPYSEWPDLIFRGPMLALDREFVPHPDFKFKLPLPLVAFSVGAKENLSMQMTFYTDKIRKLKK</sequence>
<feature type="transmembrane region" description="Helical" evidence="1">
    <location>
        <begin position="352"/>
        <end position="369"/>
    </location>
</feature>
<feature type="transmembrane region" description="Helical" evidence="1">
    <location>
        <begin position="120"/>
        <end position="139"/>
    </location>
</feature>
<keyword evidence="1" id="KW-1133">Transmembrane helix</keyword>
<feature type="transmembrane region" description="Helical" evidence="1">
    <location>
        <begin position="412"/>
        <end position="431"/>
    </location>
</feature>
<accession>A0A512MC15</accession>
<protein>
    <recommendedName>
        <fullName evidence="4">Glycosyltransferase RgtA/B/C/D-like domain-containing protein</fullName>
    </recommendedName>
</protein>
<feature type="transmembrane region" description="Helical" evidence="1">
    <location>
        <begin position="244"/>
        <end position="263"/>
    </location>
</feature>
<organism evidence="2 3">
    <name type="scientific">Brevifollis gellanilyticus</name>
    <dbReference type="NCBI Taxonomy" id="748831"/>
    <lineage>
        <taxon>Bacteria</taxon>
        <taxon>Pseudomonadati</taxon>
        <taxon>Verrucomicrobiota</taxon>
        <taxon>Verrucomicrobiia</taxon>
        <taxon>Verrucomicrobiales</taxon>
        <taxon>Verrucomicrobiaceae</taxon>
    </lineage>
</organism>
<feature type="transmembrane region" description="Helical" evidence="1">
    <location>
        <begin position="17"/>
        <end position="35"/>
    </location>
</feature>
<gene>
    <name evidence="2" type="ORF">BGE01nite_35570</name>
</gene>
<dbReference type="OrthoDB" id="9762504at2"/>
<feature type="transmembrane region" description="Helical" evidence="1">
    <location>
        <begin position="381"/>
        <end position="400"/>
    </location>
</feature>
<evidence type="ECO:0000313" key="3">
    <source>
        <dbReference type="Proteomes" id="UP000321577"/>
    </source>
</evidence>
<evidence type="ECO:0008006" key="4">
    <source>
        <dbReference type="Google" id="ProtNLM"/>
    </source>
</evidence>
<keyword evidence="3" id="KW-1185">Reference proteome</keyword>
<feature type="transmembrane region" description="Helical" evidence="1">
    <location>
        <begin position="207"/>
        <end position="237"/>
    </location>
</feature>
<comment type="caution">
    <text evidence="2">The sequence shown here is derived from an EMBL/GenBank/DDBJ whole genome shotgun (WGS) entry which is preliminary data.</text>
</comment>
<name>A0A512MC15_9BACT</name>
<reference evidence="2 3" key="1">
    <citation type="submission" date="2019-07" db="EMBL/GenBank/DDBJ databases">
        <title>Whole genome shotgun sequence of Brevifollis gellanilyticus NBRC 108608.</title>
        <authorList>
            <person name="Hosoyama A."/>
            <person name="Uohara A."/>
            <person name="Ohji S."/>
            <person name="Ichikawa N."/>
        </authorList>
    </citation>
    <scope>NUCLEOTIDE SEQUENCE [LARGE SCALE GENOMIC DNA]</scope>
    <source>
        <strain evidence="2 3">NBRC 108608</strain>
    </source>
</reference>
<keyword evidence="1" id="KW-0472">Membrane</keyword>
<keyword evidence="1" id="KW-0812">Transmembrane</keyword>
<dbReference type="AlphaFoldDB" id="A0A512MC15"/>
<dbReference type="RefSeq" id="WP_146852051.1">
    <property type="nucleotide sequence ID" value="NZ_BKAG01000027.1"/>
</dbReference>
<dbReference type="Proteomes" id="UP000321577">
    <property type="component" value="Unassembled WGS sequence"/>
</dbReference>